<protein>
    <submittedName>
        <fullName evidence="2">Helix-turn-helix transcriptional regulator</fullName>
    </submittedName>
</protein>
<dbReference type="SUPFAM" id="SSF46894">
    <property type="entry name" value="C-terminal effector domain of the bipartite response regulators"/>
    <property type="match status" value="1"/>
</dbReference>
<dbReference type="InterPro" id="IPR000792">
    <property type="entry name" value="Tscrpt_reg_LuxR_C"/>
</dbReference>
<dbReference type="AlphaFoldDB" id="A0A9E8A0J2"/>
<dbReference type="InterPro" id="IPR016032">
    <property type="entry name" value="Sig_transdc_resp-reg_C-effctor"/>
</dbReference>
<feature type="domain" description="HTH luxR-type" evidence="1">
    <location>
        <begin position="302"/>
        <end position="359"/>
    </location>
</feature>
<organism evidence="2">
    <name type="scientific">Bosea sp. NBC_00436</name>
    <dbReference type="NCBI Taxonomy" id="2969620"/>
    <lineage>
        <taxon>Bacteria</taxon>
        <taxon>Pseudomonadati</taxon>
        <taxon>Pseudomonadota</taxon>
        <taxon>Alphaproteobacteria</taxon>
        <taxon>Hyphomicrobiales</taxon>
        <taxon>Boseaceae</taxon>
        <taxon>Bosea</taxon>
    </lineage>
</organism>
<dbReference type="EMBL" id="CP102774">
    <property type="protein sequence ID" value="UZF88254.1"/>
    <property type="molecule type" value="Genomic_DNA"/>
</dbReference>
<gene>
    <name evidence="2" type="ORF">NWE54_05555</name>
</gene>
<accession>A0A9E8A0J2</accession>
<evidence type="ECO:0000313" key="2">
    <source>
        <dbReference type="EMBL" id="UZF88254.1"/>
    </source>
</evidence>
<dbReference type="SMART" id="SM00421">
    <property type="entry name" value="HTH_LUXR"/>
    <property type="match status" value="1"/>
</dbReference>
<reference evidence="2" key="1">
    <citation type="submission" date="2022-08" db="EMBL/GenBank/DDBJ databases">
        <title>Complete Genome Sequences of 2 Bosea sp. soil isolates.</title>
        <authorList>
            <person name="Alvarez Arevalo M."/>
            <person name="Sterndorff E.B."/>
            <person name="Faurdal D."/>
            <person name="Joergensen T.S."/>
            <person name="Weber T."/>
        </authorList>
    </citation>
    <scope>NUCLEOTIDE SEQUENCE</scope>
    <source>
        <strain evidence="2">NBC_00436</strain>
    </source>
</reference>
<dbReference type="GO" id="GO:0006355">
    <property type="term" value="P:regulation of DNA-templated transcription"/>
    <property type="evidence" value="ECO:0007669"/>
    <property type="project" value="InterPro"/>
</dbReference>
<name>A0A9E8A0J2_9HYPH</name>
<sequence length="366" mass="38990">MAGNEFENALIDGIYEAAIVPESWPAVLRDTARIANCREALLGTVLHDDVRLLASSPEFRVDYEEILQRIPFAVNERAQRLLVRGRHGFITDEDVFSEDEIAQEPVYQEFLIPSGYGSGVATVISAPTGDTTIVHCERSFAEGIVDGQAIAALDRLRPHFARAGLLGRRLAMERARAASQALEMMGLPAAVLGLRGHVLDANGLFQDLMPGVFLDRAARLTLAYGPADDMLATVIAGFERTDLPQLVRSLPIPAWRGTGPMVVHVAPVRGRARDIFSFAGAIIVATPVAAGAGPDAGLIAGLFDLTPAEARLAATITAGHPPRDAAARLGVTEATARTTLKRILAKTGTRRQADLVGLLKSAVGPS</sequence>
<evidence type="ECO:0000259" key="1">
    <source>
        <dbReference type="SMART" id="SM00421"/>
    </source>
</evidence>
<dbReference type="Gene3D" id="1.10.10.10">
    <property type="entry name" value="Winged helix-like DNA-binding domain superfamily/Winged helix DNA-binding domain"/>
    <property type="match status" value="1"/>
</dbReference>
<proteinExistence type="predicted"/>
<dbReference type="GO" id="GO:0003677">
    <property type="term" value="F:DNA binding"/>
    <property type="evidence" value="ECO:0007669"/>
    <property type="project" value="InterPro"/>
</dbReference>
<dbReference type="InterPro" id="IPR036388">
    <property type="entry name" value="WH-like_DNA-bd_sf"/>
</dbReference>